<dbReference type="Proteomes" id="UP000464751">
    <property type="component" value="Chromosome"/>
</dbReference>
<dbReference type="SMART" id="SM00062">
    <property type="entry name" value="PBPb"/>
    <property type="match status" value="1"/>
</dbReference>
<keyword evidence="1 2" id="KW-0732">Signal</keyword>
<reference evidence="4 5" key="1">
    <citation type="submission" date="2020-02" db="EMBL/GenBank/DDBJ databases">
        <authorList>
            <person name="Li G."/>
        </authorList>
    </citation>
    <scope>NUCLEOTIDE SEQUENCE [LARGE SCALE GENOMIC DNA]</scope>
    <source>
        <strain evidence="4 5">DSM 102029</strain>
    </source>
</reference>
<feature type="domain" description="Solute-binding protein family 3/N-terminal" evidence="3">
    <location>
        <begin position="29"/>
        <end position="264"/>
    </location>
</feature>
<dbReference type="PANTHER" id="PTHR35936">
    <property type="entry name" value="MEMBRANE-BOUND LYTIC MUREIN TRANSGLYCOSYLASE F"/>
    <property type="match status" value="1"/>
</dbReference>
<dbReference type="RefSeq" id="WP_163074231.1">
    <property type="nucleotide sequence ID" value="NZ_CP048630.1"/>
</dbReference>
<dbReference type="EMBL" id="CP048630">
    <property type="protein sequence ID" value="QIB33133.1"/>
    <property type="molecule type" value="Genomic_DNA"/>
</dbReference>
<proteinExistence type="predicted"/>
<dbReference type="PANTHER" id="PTHR35936:SF19">
    <property type="entry name" value="AMINO-ACID-BINDING PROTEIN YXEM-RELATED"/>
    <property type="match status" value="1"/>
</dbReference>
<keyword evidence="5" id="KW-1185">Reference proteome</keyword>
<dbReference type="KEGG" id="apra:G3A50_04995"/>
<dbReference type="AlphaFoldDB" id="A0A6P1YLM1"/>
<evidence type="ECO:0000259" key="3">
    <source>
        <dbReference type="SMART" id="SM00062"/>
    </source>
</evidence>
<dbReference type="SUPFAM" id="SSF53850">
    <property type="entry name" value="Periplasmic binding protein-like II"/>
    <property type="match status" value="1"/>
</dbReference>
<evidence type="ECO:0000256" key="1">
    <source>
        <dbReference type="ARBA" id="ARBA00022729"/>
    </source>
</evidence>
<evidence type="ECO:0000256" key="2">
    <source>
        <dbReference type="SAM" id="SignalP"/>
    </source>
</evidence>
<evidence type="ECO:0000313" key="4">
    <source>
        <dbReference type="EMBL" id="QIB33133.1"/>
    </source>
</evidence>
<organism evidence="4 5">
    <name type="scientific">Ancylobacter pratisalsi</name>
    <dbReference type="NCBI Taxonomy" id="1745854"/>
    <lineage>
        <taxon>Bacteria</taxon>
        <taxon>Pseudomonadati</taxon>
        <taxon>Pseudomonadota</taxon>
        <taxon>Alphaproteobacteria</taxon>
        <taxon>Hyphomicrobiales</taxon>
        <taxon>Xanthobacteraceae</taxon>
        <taxon>Ancylobacter</taxon>
    </lineage>
</organism>
<gene>
    <name evidence="4" type="ORF">G3A50_04995</name>
</gene>
<dbReference type="InterPro" id="IPR001638">
    <property type="entry name" value="Solute-binding_3/MltF_N"/>
</dbReference>
<evidence type="ECO:0000313" key="5">
    <source>
        <dbReference type="Proteomes" id="UP000464751"/>
    </source>
</evidence>
<dbReference type="Gene3D" id="3.40.190.10">
    <property type="entry name" value="Periplasmic binding protein-like II"/>
    <property type="match status" value="2"/>
</dbReference>
<feature type="signal peptide" evidence="2">
    <location>
        <begin position="1"/>
        <end position="25"/>
    </location>
</feature>
<feature type="chain" id="PRO_5027057300" evidence="2">
    <location>
        <begin position="26"/>
        <end position="271"/>
    </location>
</feature>
<accession>A0A6P1YLM1</accession>
<sequence>MIHRRAVSIFACAFSLSLLAGTAYAKDGVLRIGTEGDAPLFSMVDATGNVTGFDADIANGICAELKLKCEFVVQTFSTLVPSMDSDRFDVIISGLGITDERRKKIDYSIPYASTPLYFAIAKSSPVAELKDLPSILKALSGKTVGVVNGTTYAKFVAKNVPNVDLKTYDSTTAQLADLGAGRLDAAFGDSPTWTEFLATPEGAGFTRVDVRVKPGDDHASLGYGMGVGLKKGNDELKAKLDKALCNMLTSGKVKAASIQWFKEDYSLTCSQ</sequence>
<dbReference type="Pfam" id="PF00497">
    <property type="entry name" value="SBP_bac_3"/>
    <property type="match status" value="1"/>
</dbReference>
<protein>
    <submittedName>
        <fullName evidence="4">Transporter substrate-binding domain-containing protein</fullName>
    </submittedName>
</protein>
<name>A0A6P1YLM1_9HYPH</name>